<accession>A0A1I7V4K7</accession>
<dbReference type="eggNOG" id="ENOG502TKH1">
    <property type="taxonomic scope" value="Eukaryota"/>
</dbReference>
<evidence type="ECO:0000313" key="1">
    <source>
        <dbReference type="Proteomes" id="UP000095282"/>
    </source>
</evidence>
<keyword evidence="1" id="KW-1185">Reference proteome</keyword>
<dbReference type="AlphaFoldDB" id="A0A1I7V4K7"/>
<sequence length="143" mass="16189">MAVTWQLKTITDQANRQMRRPPPREQICGFCRQAHSTTSCNNVPRNDKMKIAKAKKICILCCGRANHHPVKCNALRQRVQLCTKRECGLKYGIHHESMCKHGGNPPSSLPVGYATPKGMEHTIQDNDIDELIDEHCDQLSQNI</sequence>
<reference evidence="2" key="1">
    <citation type="submission" date="2016-11" db="UniProtKB">
        <authorList>
            <consortium name="WormBaseParasite"/>
        </authorList>
    </citation>
    <scope>IDENTIFICATION</scope>
</reference>
<evidence type="ECO:0000313" key="2">
    <source>
        <dbReference type="WBParaSite" id="Csp11.Scaffold657.g22329.t1"/>
    </source>
</evidence>
<organism evidence="1 2">
    <name type="scientific">Caenorhabditis tropicalis</name>
    <dbReference type="NCBI Taxonomy" id="1561998"/>
    <lineage>
        <taxon>Eukaryota</taxon>
        <taxon>Metazoa</taxon>
        <taxon>Ecdysozoa</taxon>
        <taxon>Nematoda</taxon>
        <taxon>Chromadorea</taxon>
        <taxon>Rhabditida</taxon>
        <taxon>Rhabditina</taxon>
        <taxon>Rhabditomorpha</taxon>
        <taxon>Rhabditoidea</taxon>
        <taxon>Rhabditidae</taxon>
        <taxon>Peloderinae</taxon>
        <taxon>Caenorhabditis</taxon>
    </lineage>
</organism>
<name>A0A1I7V4K7_9PELO</name>
<proteinExistence type="predicted"/>
<dbReference type="WBParaSite" id="Csp11.Scaffold657.g22329.t1">
    <property type="protein sequence ID" value="Csp11.Scaffold657.g22329.t1"/>
    <property type="gene ID" value="Csp11.Scaffold657.g22329"/>
</dbReference>
<protein>
    <submittedName>
        <fullName evidence="2">Nucleic-acid-binding protein from transposon X-element</fullName>
    </submittedName>
</protein>
<dbReference type="Proteomes" id="UP000095282">
    <property type="component" value="Unplaced"/>
</dbReference>